<keyword evidence="4" id="KW-1185">Reference proteome</keyword>
<dbReference type="GO" id="GO:0005634">
    <property type="term" value="C:nucleus"/>
    <property type="evidence" value="ECO:0007669"/>
    <property type="project" value="TreeGrafter"/>
</dbReference>
<evidence type="ECO:0000256" key="1">
    <source>
        <dbReference type="ARBA" id="ARBA00008839"/>
    </source>
</evidence>
<dbReference type="GO" id="GO:0051382">
    <property type="term" value="P:kinetochore assembly"/>
    <property type="evidence" value="ECO:0007669"/>
    <property type="project" value="TreeGrafter"/>
</dbReference>
<dbReference type="PANTHER" id="PTHR12353:SF1">
    <property type="entry name" value="DISKS LARGE-ASSOCIATED PROTEIN 5"/>
    <property type="match status" value="1"/>
</dbReference>
<accession>A0A834Y0A6</accession>
<feature type="region of interest" description="Disordered" evidence="2">
    <location>
        <begin position="1"/>
        <end position="61"/>
    </location>
</feature>
<dbReference type="EMBL" id="JACMRX010000002">
    <property type="protein sequence ID" value="KAF7994554.1"/>
    <property type="molecule type" value="Genomic_DNA"/>
</dbReference>
<gene>
    <name evidence="3" type="ORF">HCN44_004026</name>
</gene>
<sequence length="879" mass="100778">MDRQREYKKSRDPFTSEAAKFKRAEKTESRRRQQRDKNVSQRRKLDENHNTTSTDGEETLNDMSVKLMKWKEEKALQKKLEAQNKKPIFKIGIPHHNLYSPPLNDDKLQRNHKKTKNPIDTKQKKISRVTERRLALKGAAGEARCTRASKKLAAATTAADNKQPVDPKNPVVIAPTPLFGQFEIPMEPDTSNEQSNKHDATFVLEKNTSNDEKYMDAILEDENEDEEKNKLTNDANNSIESVMLRVSSQESLDSNEIHDKQINNKHLNIQDKCASPIAALFSPFITTSRGKSSARKEFKERMSLRTSCSPADDIPTKDTVMKNLNISVDEEEHTAQYYRSLGERESNRLKELCNDWRIIQFLDDTPEESIHHINSAIGQAELLLNKKFGRFQQLVDNCEDGKGEMLVRCRDLQGFWELVSREVADCDSRFYKLEILRNNDWIEKEEEDTEVYRKPINKKKNIVKKKLNTAKSKFKLFIEEQRKKKLQEQMDIDAENDENIEENNNQQIIPKKSLLSSETFVPSSPILTPRSLMRRQLTDSAKKMALASMKITQICKTPEVQLDDSISYVNSHQTPGKGILKKFNFEFPISEKQITKSTCKVNFNDTVDEKEFLNDDDADDDDDYESPLFNFGKNTINDLEKINTINDSMLSEPDEDKIISLEKKKLTFDDSLSPDEPLLDDSIKSSSNNFFFKDPKSDIISKEINKKIPSFNLISPTPRKQINPKIPSITLTSPTPRTQRVLPIINITSATVDRKLRKKTIKKVTDSAEEVETPRQLRNRSIKFDATPSASKKSRKTFDTSQLDLSVLSTSGIVDKENNVQKKKSTARKSIKYEDVGNMSLNIPSTPRKSNRLSMKHASDALSVTLPSTPITPRRKRKI</sequence>
<dbReference type="GO" id="GO:0008017">
    <property type="term" value="F:microtubule binding"/>
    <property type="evidence" value="ECO:0007669"/>
    <property type="project" value="TreeGrafter"/>
</dbReference>
<name>A0A834Y0A6_APHGI</name>
<reference evidence="3 4" key="1">
    <citation type="submission" date="2020-08" db="EMBL/GenBank/DDBJ databases">
        <title>Aphidius gifuensis genome sequencing and assembly.</title>
        <authorList>
            <person name="Du Z."/>
        </authorList>
    </citation>
    <scope>NUCLEOTIDE SEQUENCE [LARGE SCALE GENOMIC DNA]</scope>
    <source>
        <strain evidence="3">YNYX2018</strain>
        <tissue evidence="3">Adults</tissue>
    </source>
</reference>
<feature type="compositionally biased region" description="Basic and acidic residues" evidence="2">
    <location>
        <begin position="1"/>
        <end position="49"/>
    </location>
</feature>
<comment type="caution">
    <text evidence="3">The sequence shown here is derived from an EMBL/GenBank/DDBJ whole genome shotgun (WGS) entry which is preliminary data.</text>
</comment>
<dbReference type="InterPro" id="IPR005026">
    <property type="entry name" value="SAPAP"/>
</dbReference>
<dbReference type="OrthoDB" id="10023951at2759"/>
<dbReference type="Pfam" id="PF03359">
    <property type="entry name" value="GKAP"/>
    <property type="match status" value="1"/>
</dbReference>
<comment type="similarity">
    <text evidence="1">Belongs to the SAPAP family.</text>
</comment>
<dbReference type="GO" id="GO:0007052">
    <property type="term" value="P:mitotic spindle organization"/>
    <property type="evidence" value="ECO:0007669"/>
    <property type="project" value="TreeGrafter"/>
</dbReference>
<organism evidence="3 4">
    <name type="scientific">Aphidius gifuensis</name>
    <name type="common">Parasitoid wasp</name>
    <dbReference type="NCBI Taxonomy" id="684658"/>
    <lineage>
        <taxon>Eukaryota</taxon>
        <taxon>Metazoa</taxon>
        <taxon>Ecdysozoa</taxon>
        <taxon>Arthropoda</taxon>
        <taxon>Hexapoda</taxon>
        <taxon>Insecta</taxon>
        <taxon>Pterygota</taxon>
        <taxon>Neoptera</taxon>
        <taxon>Endopterygota</taxon>
        <taxon>Hymenoptera</taxon>
        <taxon>Apocrita</taxon>
        <taxon>Ichneumonoidea</taxon>
        <taxon>Braconidae</taxon>
        <taxon>Aphidiinae</taxon>
        <taxon>Aphidius</taxon>
    </lineage>
</organism>
<dbReference type="GO" id="GO:0023052">
    <property type="term" value="P:signaling"/>
    <property type="evidence" value="ECO:0007669"/>
    <property type="project" value="InterPro"/>
</dbReference>
<dbReference type="GO" id="GO:0031616">
    <property type="term" value="C:spindle pole centrosome"/>
    <property type="evidence" value="ECO:0007669"/>
    <property type="project" value="TreeGrafter"/>
</dbReference>
<dbReference type="PANTHER" id="PTHR12353">
    <property type="entry name" value="DISKS LARGE-ASSOCIATED PROTEIN DAP SAP90/PSD-95-ASSOCIATED PROTEIN"/>
    <property type="match status" value="1"/>
</dbReference>
<protein>
    <recommendedName>
        <fullName evidence="5">Disks large-associated protein 5</fullName>
    </recommendedName>
</protein>
<dbReference type="AlphaFoldDB" id="A0A834Y0A6"/>
<feature type="region of interest" description="Disordered" evidence="2">
    <location>
        <begin position="842"/>
        <end position="879"/>
    </location>
</feature>
<proteinExistence type="inferred from homology"/>
<dbReference type="Proteomes" id="UP000639338">
    <property type="component" value="Unassembled WGS sequence"/>
</dbReference>
<evidence type="ECO:0000313" key="4">
    <source>
        <dbReference type="Proteomes" id="UP000639338"/>
    </source>
</evidence>
<evidence type="ECO:0000256" key="2">
    <source>
        <dbReference type="SAM" id="MobiDB-lite"/>
    </source>
</evidence>
<dbReference type="GO" id="GO:0051642">
    <property type="term" value="P:centrosome localization"/>
    <property type="evidence" value="ECO:0007669"/>
    <property type="project" value="TreeGrafter"/>
</dbReference>
<dbReference type="GO" id="GO:0007059">
    <property type="term" value="P:chromosome segregation"/>
    <property type="evidence" value="ECO:0007669"/>
    <property type="project" value="TreeGrafter"/>
</dbReference>
<feature type="region of interest" description="Disordered" evidence="2">
    <location>
        <begin position="296"/>
        <end position="315"/>
    </location>
</feature>
<evidence type="ECO:0008006" key="5">
    <source>
        <dbReference type="Google" id="ProtNLM"/>
    </source>
</evidence>
<feature type="region of interest" description="Disordered" evidence="2">
    <location>
        <begin position="767"/>
        <end position="797"/>
    </location>
</feature>
<dbReference type="GO" id="GO:0007346">
    <property type="term" value="P:regulation of mitotic cell cycle"/>
    <property type="evidence" value="ECO:0007669"/>
    <property type="project" value="TreeGrafter"/>
</dbReference>
<dbReference type="GO" id="GO:0005737">
    <property type="term" value="C:cytoplasm"/>
    <property type="evidence" value="ECO:0007669"/>
    <property type="project" value="TreeGrafter"/>
</dbReference>
<evidence type="ECO:0000313" key="3">
    <source>
        <dbReference type="EMBL" id="KAF7994554.1"/>
    </source>
</evidence>